<proteinExistence type="predicted"/>
<comment type="caution">
    <text evidence="2">The sequence shown here is derived from an EMBL/GenBank/DDBJ whole genome shotgun (WGS) entry which is preliminary data.</text>
</comment>
<name>A0ABW1WAL8_9BACL</name>
<organism evidence="2 3">
    <name type="scientific">Sporolactobacillus kofuensis</name>
    <dbReference type="NCBI Taxonomy" id="269672"/>
    <lineage>
        <taxon>Bacteria</taxon>
        <taxon>Bacillati</taxon>
        <taxon>Bacillota</taxon>
        <taxon>Bacilli</taxon>
        <taxon>Bacillales</taxon>
        <taxon>Sporolactobacillaceae</taxon>
        <taxon>Sporolactobacillus</taxon>
    </lineage>
</organism>
<dbReference type="InterPro" id="IPR041657">
    <property type="entry name" value="HTH_17"/>
</dbReference>
<evidence type="ECO:0000313" key="2">
    <source>
        <dbReference type="EMBL" id="MFC6385239.1"/>
    </source>
</evidence>
<accession>A0ABW1WAL8</accession>
<evidence type="ECO:0000313" key="3">
    <source>
        <dbReference type="Proteomes" id="UP001596267"/>
    </source>
</evidence>
<dbReference type="Pfam" id="PF12728">
    <property type="entry name" value="HTH_17"/>
    <property type="match status" value="1"/>
</dbReference>
<protein>
    <submittedName>
        <fullName evidence="2">Helix-turn-helix domain-containing protein</fullName>
    </submittedName>
</protein>
<dbReference type="InterPro" id="IPR009061">
    <property type="entry name" value="DNA-bd_dom_put_sf"/>
</dbReference>
<gene>
    <name evidence="2" type="ORF">ACFP7A_01390</name>
</gene>
<feature type="domain" description="Helix-turn-helix" evidence="1">
    <location>
        <begin position="7"/>
        <end position="55"/>
    </location>
</feature>
<evidence type="ECO:0000259" key="1">
    <source>
        <dbReference type="Pfam" id="PF12728"/>
    </source>
</evidence>
<dbReference type="NCBIfam" id="TIGR01764">
    <property type="entry name" value="excise"/>
    <property type="match status" value="1"/>
</dbReference>
<reference evidence="3" key="1">
    <citation type="journal article" date="2019" name="Int. J. Syst. Evol. Microbiol.">
        <title>The Global Catalogue of Microorganisms (GCM) 10K type strain sequencing project: providing services to taxonomists for standard genome sequencing and annotation.</title>
        <authorList>
            <consortium name="The Broad Institute Genomics Platform"/>
            <consortium name="The Broad Institute Genome Sequencing Center for Infectious Disease"/>
            <person name="Wu L."/>
            <person name="Ma J."/>
        </authorList>
    </citation>
    <scope>NUCLEOTIDE SEQUENCE [LARGE SCALE GENOMIC DNA]</scope>
    <source>
        <strain evidence="3">CCUG 42001</strain>
    </source>
</reference>
<sequence length="61" mass="7315">MHDSERMTAQEAADYIGCHKETIYRMARRGEIPHWRIGRNVRFSKSSLDEWKEHQELQSVI</sequence>
<keyword evidence="3" id="KW-1185">Reference proteome</keyword>
<dbReference type="InterPro" id="IPR010093">
    <property type="entry name" value="SinI_DNA-bd"/>
</dbReference>
<dbReference type="SUPFAM" id="SSF46955">
    <property type="entry name" value="Putative DNA-binding domain"/>
    <property type="match status" value="1"/>
</dbReference>
<dbReference type="Proteomes" id="UP001596267">
    <property type="component" value="Unassembled WGS sequence"/>
</dbReference>
<dbReference type="EMBL" id="JBHSTQ010000001">
    <property type="protein sequence ID" value="MFC6385239.1"/>
    <property type="molecule type" value="Genomic_DNA"/>
</dbReference>
<dbReference type="RefSeq" id="WP_253077346.1">
    <property type="nucleotide sequence ID" value="NZ_JAMXWN010000019.1"/>
</dbReference>
<dbReference type="Gene3D" id="1.10.238.160">
    <property type="match status" value="1"/>
</dbReference>